<accession>A0A0L8FIU3</accession>
<gene>
    <name evidence="2" type="ORF">OCBIM_22019414mg</name>
</gene>
<dbReference type="GO" id="GO:0016020">
    <property type="term" value="C:membrane"/>
    <property type="evidence" value="ECO:0007669"/>
    <property type="project" value="InterPro"/>
</dbReference>
<evidence type="ECO:0000313" key="2">
    <source>
        <dbReference type="EMBL" id="KOF63336.1"/>
    </source>
</evidence>
<organism evidence="2">
    <name type="scientific">Octopus bimaculoides</name>
    <name type="common">California two-spotted octopus</name>
    <dbReference type="NCBI Taxonomy" id="37653"/>
    <lineage>
        <taxon>Eukaryota</taxon>
        <taxon>Metazoa</taxon>
        <taxon>Spiralia</taxon>
        <taxon>Lophotrochozoa</taxon>
        <taxon>Mollusca</taxon>
        <taxon>Cephalopoda</taxon>
        <taxon>Coleoidea</taxon>
        <taxon>Octopodiformes</taxon>
        <taxon>Octopoda</taxon>
        <taxon>Incirrata</taxon>
        <taxon>Octopodidae</taxon>
        <taxon>Octopus</taxon>
    </lineage>
</organism>
<dbReference type="AlphaFoldDB" id="A0A0L8FIU3"/>
<reference evidence="2" key="1">
    <citation type="submission" date="2015-07" db="EMBL/GenBank/DDBJ databases">
        <title>MeaNS - Measles Nucleotide Surveillance Program.</title>
        <authorList>
            <person name="Tran T."/>
            <person name="Druce J."/>
        </authorList>
    </citation>
    <scope>NUCLEOTIDE SEQUENCE</scope>
    <source>
        <strain evidence="2">UCB-OBI-ISO-001</strain>
        <tissue evidence="2">Gonad</tissue>
    </source>
</reference>
<feature type="domain" description="MAM" evidence="1">
    <location>
        <begin position="2"/>
        <end position="100"/>
    </location>
</feature>
<feature type="non-terminal residue" evidence="2">
    <location>
        <position position="1"/>
    </location>
</feature>
<sequence length="107" mass="11962">AGQYIVSNSSEESKLTVPEITIKDTFCFNFHYMFYGNGTVSVYDNDTYLMSLSKFEYDMWRGVNITLSGGIHNIHFAYSNGNSTSGAMALDSVSIIPGRCLHKRKTV</sequence>
<dbReference type="Pfam" id="PF00629">
    <property type="entry name" value="MAM"/>
    <property type="match status" value="1"/>
</dbReference>
<dbReference type="OrthoDB" id="6140479at2759"/>
<dbReference type="Gene3D" id="2.60.120.200">
    <property type="match status" value="1"/>
</dbReference>
<name>A0A0L8FIU3_OCTBM</name>
<proteinExistence type="predicted"/>
<evidence type="ECO:0000259" key="1">
    <source>
        <dbReference type="Pfam" id="PF00629"/>
    </source>
</evidence>
<dbReference type="SUPFAM" id="SSF49899">
    <property type="entry name" value="Concanavalin A-like lectins/glucanases"/>
    <property type="match status" value="1"/>
</dbReference>
<dbReference type="EMBL" id="KQ431117">
    <property type="protein sequence ID" value="KOF63336.1"/>
    <property type="molecule type" value="Genomic_DNA"/>
</dbReference>
<protein>
    <recommendedName>
        <fullName evidence="1">MAM domain-containing protein</fullName>
    </recommendedName>
</protein>
<dbReference type="InterPro" id="IPR000998">
    <property type="entry name" value="MAM_dom"/>
</dbReference>
<dbReference type="InterPro" id="IPR013320">
    <property type="entry name" value="ConA-like_dom_sf"/>
</dbReference>